<organism evidence="1 2">
    <name type="scientific">Gossypium harknessii</name>
    <dbReference type="NCBI Taxonomy" id="34285"/>
    <lineage>
        <taxon>Eukaryota</taxon>
        <taxon>Viridiplantae</taxon>
        <taxon>Streptophyta</taxon>
        <taxon>Embryophyta</taxon>
        <taxon>Tracheophyta</taxon>
        <taxon>Spermatophyta</taxon>
        <taxon>Magnoliopsida</taxon>
        <taxon>eudicotyledons</taxon>
        <taxon>Gunneridae</taxon>
        <taxon>Pentapetalae</taxon>
        <taxon>rosids</taxon>
        <taxon>malvids</taxon>
        <taxon>Malvales</taxon>
        <taxon>Malvaceae</taxon>
        <taxon>Malvoideae</taxon>
        <taxon>Gossypium</taxon>
    </lineage>
</organism>
<evidence type="ECO:0000313" key="1">
    <source>
        <dbReference type="EMBL" id="MBA0799011.1"/>
    </source>
</evidence>
<sequence length="67" mass="7798">MNHQRAARDWHVNVMFTPRTVNMVPDSMAILGRNVHLGLRIYDVPPKIIEMEILQNSVGVKYRSCYD</sequence>
<dbReference type="EMBL" id="JABFAD010000005">
    <property type="protein sequence ID" value="MBA0799011.1"/>
    <property type="molecule type" value="Genomic_DNA"/>
</dbReference>
<dbReference type="OrthoDB" id="938791at2759"/>
<evidence type="ECO:0000313" key="2">
    <source>
        <dbReference type="Proteomes" id="UP000593560"/>
    </source>
</evidence>
<name>A0A7J9GN78_9ROSI</name>
<reference evidence="1 2" key="1">
    <citation type="journal article" date="2019" name="Genome Biol. Evol.">
        <title>Insights into the evolution of the New World diploid cottons (Gossypium, subgenus Houzingenia) based on genome sequencing.</title>
        <authorList>
            <person name="Grover C.E."/>
            <person name="Arick M.A. 2nd"/>
            <person name="Thrash A."/>
            <person name="Conover J.L."/>
            <person name="Sanders W.S."/>
            <person name="Peterson D.G."/>
            <person name="Frelichowski J.E."/>
            <person name="Scheffler J.A."/>
            <person name="Scheffler B.E."/>
            <person name="Wendel J.F."/>
        </authorList>
    </citation>
    <scope>NUCLEOTIDE SEQUENCE [LARGE SCALE GENOMIC DNA]</scope>
    <source>
        <strain evidence="1">0</strain>
        <tissue evidence="1">Leaf</tissue>
    </source>
</reference>
<gene>
    <name evidence="1" type="ORF">Gohar_009549</name>
</gene>
<keyword evidence="2" id="KW-1185">Reference proteome</keyword>
<dbReference type="AlphaFoldDB" id="A0A7J9GN78"/>
<accession>A0A7J9GN78</accession>
<protein>
    <submittedName>
        <fullName evidence="1">Uncharacterized protein</fullName>
    </submittedName>
</protein>
<proteinExistence type="predicted"/>
<dbReference type="Proteomes" id="UP000593560">
    <property type="component" value="Unassembled WGS sequence"/>
</dbReference>
<comment type="caution">
    <text evidence="1">The sequence shown here is derived from an EMBL/GenBank/DDBJ whole genome shotgun (WGS) entry which is preliminary data.</text>
</comment>